<proteinExistence type="predicted"/>
<dbReference type="AlphaFoldDB" id="A0A127PW42"/>
<dbReference type="PATRIC" id="fig|279058.17.peg.4510"/>
<sequence length="41" mass="4451">MSTIPGSPSITTDSHGRCRECNNGRHGGSLVFFISIDSIHY</sequence>
<organism evidence="1 2">
    <name type="scientific">Collimonas arenae</name>
    <dbReference type="NCBI Taxonomy" id="279058"/>
    <lineage>
        <taxon>Bacteria</taxon>
        <taxon>Pseudomonadati</taxon>
        <taxon>Pseudomonadota</taxon>
        <taxon>Betaproteobacteria</taxon>
        <taxon>Burkholderiales</taxon>
        <taxon>Oxalobacteraceae</taxon>
        <taxon>Collimonas</taxon>
    </lineage>
</organism>
<evidence type="ECO:0000313" key="1">
    <source>
        <dbReference type="EMBL" id="AMP11841.1"/>
    </source>
</evidence>
<protein>
    <submittedName>
        <fullName evidence="1">Uncharacterized protein</fullName>
    </submittedName>
</protein>
<gene>
    <name evidence="1" type="ORF">CAter282_4181</name>
</gene>
<keyword evidence="2" id="KW-1185">Reference proteome</keyword>
<dbReference type="EMBL" id="CP013235">
    <property type="protein sequence ID" value="AMP11841.1"/>
    <property type="molecule type" value="Genomic_DNA"/>
</dbReference>
<name>A0A127PW42_9BURK</name>
<dbReference type="Proteomes" id="UP000071778">
    <property type="component" value="Chromosome"/>
</dbReference>
<accession>A0A127PW42</accession>
<evidence type="ECO:0000313" key="2">
    <source>
        <dbReference type="Proteomes" id="UP000071778"/>
    </source>
</evidence>
<reference evidence="1 2" key="1">
    <citation type="submission" date="2015-11" db="EMBL/GenBank/DDBJ databases">
        <title>Exploring the genomic traits of fungus-feeding bacterial genus Collimonas.</title>
        <authorList>
            <person name="Song C."/>
            <person name="Schmidt R."/>
            <person name="de Jager V."/>
            <person name="Krzyzanowska D."/>
            <person name="Jongedijk E."/>
            <person name="Cankar K."/>
            <person name="Beekwilder J."/>
            <person name="van Veen A."/>
            <person name="de Boer W."/>
            <person name="van Veen J.A."/>
            <person name="Garbeva P."/>
        </authorList>
    </citation>
    <scope>NUCLEOTIDE SEQUENCE [LARGE SCALE GENOMIC DNA]</scope>
    <source>
        <strain evidence="1 2">Ter282</strain>
    </source>
</reference>